<evidence type="ECO:0000256" key="1">
    <source>
        <dbReference type="SAM" id="Phobius"/>
    </source>
</evidence>
<protein>
    <submittedName>
        <fullName evidence="2">Uncharacterized protein</fullName>
    </submittedName>
</protein>
<keyword evidence="1" id="KW-1133">Transmembrane helix</keyword>
<dbReference type="Proteomes" id="UP001163798">
    <property type="component" value="Unassembled WGS sequence"/>
</dbReference>
<comment type="caution">
    <text evidence="2">The sequence shown here is derived from an EMBL/GenBank/DDBJ whole genome shotgun (WGS) entry which is preliminary data.</text>
</comment>
<dbReference type="EMBL" id="MU793427">
    <property type="protein sequence ID" value="KAJ3783285.1"/>
    <property type="molecule type" value="Genomic_DNA"/>
</dbReference>
<organism evidence="2 3">
    <name type="scientific">Lentinula aff. detonsa</name>
    <dbReference type="NCBI Taxonomy" id="2804958"/>
    <lineage>
        <taxon>Eukaryota</taxon>
        <taxon>Fungi</taxon>
        <taxon>Dikarya</taxon>
        <taxon>Basidiomycota</taxon>
        <taxon>Agaricomycotina</taxon>
        <taxon>Agaricomycetes</taxon>
        <taxon>Agaricomycetidae</taxon>
        <taxon>Agaricales</taxon>
        <taxon>Marasmiineae</taxon>
        <taxon>Omphalotaceae</taxon>
        <taxon>Lentinula</taxon>
    </lineage>
</organism>
<evidence type="ECO:0000313" key="2">
    <source>
        <dbReference type="EMBL" id="KAJ3783285.1"/>
    </source>
</evidence>
<evidence type="ECO:0000313" key="3">
    <source>
        <dbReference type="Proteomes" id="UP001163798"/>
    </source>
</evidence>
<proteinExistence type="predicted"/>
<gene>
    <name evidence="2" type="ORF">GGU10DRAFT_389222</name>
</gene>
<name>A0AA38KND5_9AGAR</name>
<reference evidence="2" key="1">
    <citation type="submission" date="2022-08" db="EMBL/GenBank/DDBJ databases">
        <authorList>
            <consortium name="DOE Joint Genome Institute"/>
            <person name="Min B."/>
            <person name="Riley R."/>
            <person name="Sierra-Patev S."/>
            <person name="Naranjo-Ortiz M."/>
            <person name="Looney B."/>
            <person name="Konkel Z."/>
            <person name="Slot J.C."/>
            <person name="Sakamoto Y."/>
            <person name="Steenwyk J.L."/>
            <person name="Rokas A."/>
            <person name="Carro J."/>
            <person name="Camarero S."/>
            <person name="Ferreira P."/>
            <person name="Molpeceres G."/>
            <person name="Ruiz-Duenas F.J."/>
            <person name="Serrano A."/>
            <person name="Henrissat B."/>
            <person name="Drula E."/>
            <person name="Hughes K.W."/>
            <person name="Mata J.L."/>
            <person name="Ishikawa N.K."/>
            <person name="Vargas-Isla R."/>
            <person name="Ushijima S."/>
            <person name="Smith C.A."/>
            <person name="Ahrendt S."/>
            <person name="Andreopoulos W."/>
            <person name="He G."/>
            <person name="Labutti K."/>
            <person name="Lipzen A."/>
            <person name="Ng V."/>
            <person name="Sandor L."/>
            <person name="Barry K."/>
            <person name="Martinez A.T."/>
            <person name="Xiao Y."/>
            <person name="Gibbons J.G."/>
            <person name="Terashima K."/>
            <person name="Hibbett D.S."/>
            <person name="Grigoriev I.V."/>
        </authorList>
    </citation>
    <scope>NUCLEOTIDE SEQUENCE</scope>
    <source>
        <strain evidence="2">TFB10291</strain>
    </source>
</reference>
<feature type="transmembrane region" description="Helical" evidence="1">
    <location>
        <begin position="56"/>
        <end position="74"/>
    </location>
</feature>
<keyword evidence="1" id="KW-0812">Transmembrane</keyword>
<keyword evidence="3" id="KW-1185">Reference proteome</keyword>
<keyword evidence="1" id="KW-0472">Membrane</keyword>
<dbReference type="AlphaFoldDB" id="A0AA38KND5"/>
<sequence length="78" mass="9176">MTLMLPHAQLPAGPMYDIRRTYRPILDIAHLVIDTGRYLSNEVAKSEWKPWLRMGFWIYLSYFLAIAAQSRIFGYRIA</sequence>
<accession>A0AA38KND5</accession>